<gene>
    <name evidence="3" type="ORF">H8S07_01770</name>
</gene>
<feature type="domain" description="Methyltransferase" evidence="2">
    <location>
        <begin position="41"/>
        <end position="136"/>
    </location>
</feature>
<dbReference type="InterPro" id="IPR041698">
    <property type="entry name" value="Methyltransf_25"/>
</dbReference>
<dbReference type="GO" id="GO:0008168">
    <property type="term" value="F:methyltransferase activity"/>
    <property type="evidence" value="ECO:0007669"/>
    <property type="project" value="UniProtKB-KW"/>
</dbReference>
<evidence type="ECO:0000259" key="2">
    <source>
        <dbReference type="Pfam" id="PF13649"/>
    </source>
</evidence>
<accession>A0ABR7ERM7</accession>
<sequence length="255" mass="29876">MKAYTNFAEVYDTFMDNVPYEEWAEYLLKVLEQYGIKDGLVLELGCGTGTMTEILNDRGYDMIGVDNSEDMLEIALDKRVESGKDILYLLQDMREFELYGTVRAVVSVCDSVNYITEESELEEVFRLVNNYLDPGGIFVFDFNTEYKYQKILADNVFAEDRDECSFIWDNYYDEEDRINEYELSLFVRSAEDPELYRKYQEVHYQKAYTLEKIKTLLEKAGLSYLGAYDAYTQDAPLYTSQRICVVAQECQKMVR</sequence>
<dbReference type="Pfam" id="PF13649">
    <property type="entry name" value="Methyltransf_25"/>
    <property type="match status" value="1"/>
</dbReference>
<dbReference type="CDD" id="cd02440">
    <property type="entry name" value="AdoMet_MTases"/>
    <property type="match status" value="1"/>
</dbReference>
<evidence type="ECO:0000313" key="4">
    <source>
        <dbReference type="Proteomes" id="UP000647235"/>
    </source>
</evidence>
<evidence type="ECO:0000313" key="3">
    <source>
        <dbReference type="EMBL" id="MBC5664014.1"/>
    </source>
</evidence>
<keyword evidence="4" id="KW-1185">Reference proteome</keyword>
<reference evidence="3 4" key="1">
    <citation type="submission" date="2020-08" db="EMBL/GenBank/DDBJ databases">
        <title>Genome public.</title>
        <authorList>
            <person name="Liu C."/>
            <person name="Sun Q."/>
        </authorList>
    </citation>
    <scope>NUCLEOTIDE SEQUENCE [LARGE SCALE GENOMIC DNA]</scope>
    <source>
        <strain evidence="3 4">NSJ-36</strain>
    </source>
</reference>
<dbReference type="Proteomes" id="UP000647235">
    <property type="component" value="Unassembled WGS sequence"/>
</dbReference>
<proteinExistence type="predicted"/>
<protein>
    <submittedName>
        <fullName evidence="3">Methyltransferase domain-containing protein</fullName>
    </submittedName>
</protein>
<dbReference type="Gene3D" id="3.40.50.150">
    <property type="entry name" value="Vaccinia Virus protein VP39"/>
    <property type="match status" value="1"/>
</dbReference>
<dbReference type="SUPFAM" id="SSF53335">
    <property type="entry name" value="S-adenosyl-L-methionine-dependent methyltransferases"/>
    <property type="match status" value="1"/>
</dbReference>
<organism evidence="3 4">
    <name type="scientific">Dorea hominis</name>
    <dbReference type="NCBI Taxonomy" id="2763040"/>
    <lineage>
        <taxon>Bacteria</taxon>
        <taxon>Bacillati</taxon>
        <taxon>Bacillota</taxon>
        <taxon>Clostridia</taxon>
        <taxon>Lachnospirales</taxon>
        <taxon>Lachnospiraceae</taxon>
        <taxon>Dorea</taxon>
    </lineage>
</organism>
<dbReference type="RefSeq" id="WP_021861402.1">
    <property type="nucleotide sequence ID" value="NZ_JACOOY010000002.1"/>
</dbReference>
<keyword evidence="3" id="KW-0489">Methyltransferase</keyword>
<keyword evidence="1" id="KW-0808">Transferase</keyword>
<evidence type="ECO:0000256" key="1">
    <source>
        <dbReference type="ARBA" id="ARBA00022679"/>
    </source>
</evidence>
<comment type="caution">
    <text evidence="3">The sequence shown here is derived from an EMBL/GenBank/DDBJ whole genome shotgun (WGS) entry which is preliminary data.</text>
</comment>
<dbReference type="GO" id="GO:0032259">
    <property type="term" value="P:methylation"/>
    <property type="evidence" value="ECO:0007669"/>
    <property type="project" value="UniProtKB-KW"/>
</dbReference>
<name>A0ABR7ERM7_9FIRM</name>
<dbReference type="InterPro" id="IPR029063">
    <property type="entry name" value="SAM-dependent_MTases_sf"/>
</dbReference>
<dbReference type="EMBL" id="JACOOY010000002">
    <property type="protein sequence ID" value="MBC5664014.1"/>
    <property type="molecule type" value="Genomic_DNA"/>
</dbReference>
<dbReference type="Gene3D" id="2.20.25.110">
    <property type="entry name" value="S-adenosyl-L-methionine-dependent methyltransferases"/>
    <property type="match status" value="1"/>
</dbReference>
<dbReference type="PANTHER" id="PTHR43861">
    <property type="entry name" value="TRANS-ACONITATE 2-METHYLTRANSFERASE-RELATED"/>
    <property type="match status" value="1"/>
</dbReference>